<proteinExistence type="predicted"/>
<sequence length="307" mass="35170">MWNFAVRWFSLLNLYCLFLCLDISWEYQAMTRDLATKRSECVETDKDGLCTKCSTFIIENSHQCVSECPENTDTSYREGAEVIGWVCVYHDKDETSAKRSSRNGVVIIVLTVIVSLASIAVVVFLVFRRRITSSRLSRILGNRKLFFSRDRGDKKFDDDRGIEQVGEELSHQKILNLRRKKPVILEILDKAKKIEQDQTSPNRIEREVSLGLILILQLLEEYETKMKITSKSLTPGMIARLMSWGEQVIASYENSSLSSKDQDGGSVQSIKDKPLRFTAVPHYYSKESALSFVMKRNDQLNFPATDL</sequence>
<dbReference type="Proteomes" id="UP000694941">
    <property type="component" value="Unplaced"/>
</dbReference>
<organism evidence="2 3">
    <name type="scientific">Limulus polyphemus</name>
    <name type="common">Atlantic horseshoe crab</name>
    <dbReference type="NCBI Taxonomy" id="6850"/>
    <lineage>
        <taxon>Eukaryota</taxon>
        <taxon>Metazoa</taxon>
        <taxon>Ecdysozoa</taxon>
        <taxon>Arthropoda</taxon>
        <taxon>Chelicerata</taxon>
        <taxon>Merostomata</taxon>
        <taxon>Xiphosura</taxon>
        <taxon>Limulidae</taxon>
        <taxon>Limulus</taxon>
    </lineage>
</organism>
<evidence type="ECO:0000313" key="3">
    <source>
        <dbReference type="RefSeq" id="XP_013794228.1"/>
    </source>
</evidence>
<keyword evidence="1" id="KW-0472">Membrane</keyword>
<feature type="transmembrane region" description="Helical" evidence="1">
    <location>
        <begin position="105"/>
        <end position="127"/>
    </location>
</feature>
<dbReference type="InterPro" id="IPR006212">
    <property type="entry name" value="Furin_repeat"/>
</dbReference>
<protein>
    <submittedName>
        <fullName evidence="3">Uncharacterized protein LOC106478246</fullName>
    </submittedName>
</protein>
<reference evidence="3" key="1">
    <citation type="submission" date="2025-08" db="UniProtKB">
        <authorList>
            <consortium name="RefSeq"/>
        </authorList>
    </citation>
    <scope>IDENTIFICATION</scope>
    <source>
        <tissue evidence="3">Muscle</tissue>
    </source>
</reference>
<gene>
    <name evidence="3" type="primary">LOC106478246</name>
</gene>
<evidence type="ECO:0000313" key="2">
    <source>
        <dbReference type="Proteomes" id="UP000694941"/>
    </source>
</evidence>
<keyword evidence="1" id="KW-0812">Transmembrane</keyword>
<keyword evidence="2" id="KW-1185">Reference proteome</keyword>
<keyword evidence="1" id="KW-1133">Transmembrane helix</keyword>
<accession>A0ABM1C4X0</accession>
<feature type="transmembrane region" description="Helical" evidence="1">
    <location>
        <begin position="6"/>
        <end position="25"/>
    </location>
</feature>
<dbReference type="GeneID" id="106478246"/>
<evidence type="ECO:0000256" key="1">
    <source>
        <dbReference type="SAM" id="Phobius"/>
    </source>
</evidence>
<dbReference type="RefSeq" id="XP_013794228.1">
    <property type="nucleotide sequence ID" value="XM_013938774.2"/>
</dbReference>
<name>A0ABM1C4X0_LIMPO</name>
<dbReference type="CDD" id="cd00064">
    <property type="entry name" value="FU"/>
    <property type="match status" value="1"/>
</dbReference>